<accession>A0A0A0KAK5</accession>
<keyword evidence="6" id="KW-1185">Reference proteome</keyword>
<evidence type="ECO:0000313" key="5">
    <source>
        <dbReference type="EMBL" id="KGN45417.1"/>
    </source>
</evidence>
<evidence type="ECO:0000313" key="6">
    <source>
        <dbReference type="Proteomes" id="UP000029981"/>
    </source>
</evidence>
<reference evidence="5 6" key="1">
    <citation type="journal article" date="2009" name="Nat. Genet.">
        <title>The genome of the cucumber, Cucumis sativus L.</title>
        <authorList>
            <person name="Huang S."/>
            <person name="Li R."/>
            <person name="Zhang Z."/>
            <person name="Li L."/>
            <person name="Gu X."/>
            <person name="Fan W."/>
            <person name="Lucas W.J."/>
            <person name="Wang X."/>
            <person name="Xie B."/>
            <person name="Ni P."/>
            <person name="Ren Y."/>
            <person name="Zhu H."/>
            <person name="Li J."/>
            <person name="Lin K."/>
            <person name="Jin W."/>
            <person name="Fei Z."/>
            <person name="Li G."/>
            <person name="Staub J."/>
            <person name="Kilian A."/>
            <person name="van der Vossen E.A."/>
            <person name="Wu Y."/>
            <person name="Guo J."/>
            <person name="He J."/>
            <person name="Jia Z."/>
            <person name="Ren Y."/>
            <person name="Tian G."/>
            <person name="Lu Y."/>
            <person name="Ruan J."/>
            <person name="Qian W."/>
            <person name="Wang M."/>
            <person name="Huang Q."/>
            <person name="Li B."/>
            <person name="Xuan Z."/>
            <person name="Cao J."/>
            <person name="Asan"/>
            <person name="Wu Z."/>
            <person name="Zhang J."/>
            <person name="Cai Q."/>
            <person name="Bai Y."/>
            <person name="Zhao B."/>
            <person name="Han Y."/>
            <person name="Li Y."/>
            <person name="Li X."/>
            <person name="Wang S."/>
            <person name="Shi Q."/>
            <person name="Liu S."/>
            <person name="Cho W.K."/>
            <person name="Kim J.Y."/>
            <person name="Xu Y."/>
            <person name="Heller-Uszynska K."/>
            <person name="Miao H."/>
            <person name="Cheng Z."/>
            <person name="Zhang S."/>
            <person name="Wu J."/>
            <person name="Yang Y."/>
            <person name="Kang H."/>
            <person name="Li M."/>
            <person name="Liang H."/>
            <person name="Ren X."/>
            <person name="Shi Z."/>
            <person name="Wen M."/>
            <person name="Jian M."/>
            <person name="Yang H."/>
            <person name="Zhang G."/>
            <person name="Yang Z."/>
            <person name="Chen R."/>
            <person name="Liu S."/>
            <person name="Li J."/>
            <person name="Ma L."/>
            <person name="Liu H."/>
            <person name="Zhou Y."/>
            <person name="Zhao J."/>
            <person name="Fang X."/>
            <person name="Li G."/>
            <person name="Fang L."/>
            <person name="Li Y."/>
            <person name="Liu D."/>
            <person name="Zheng H."/>
            <person name="Zhang Y."/>
            <person name="Qin N."/>
            <person name="Li Z."/>
            <person name="Yang G."/>
            <person name="Yang S."/>
            <person name="Bolund L."/>
            <person name="Kristiansen K."/>
            <person name="Zheng H."/>
            <person name="Li S."/>
            <person name="Zhang X."/>
            <person name="Yang H."/>
            <person name="Wang J."/>
            <person name="Sun R."/>
            <person name="Zhang B."/>
            <person name="Jiang S."/>
            <person name="Wang J."/>
            <person name="Du Y."/>
            <person name="Li S."/>
        </authorList>
    </citation>
    <scope>NUCLEOTIDE SEQUENCE [LARGE SCALE GENOMIC DNA]</scope>
    <source>
        <strain evidence="6">cv. 9930</strain>
    </source>
</reference>
<feature type="domain" description="K Homology" evidence="4">
    <location>
        <begin position="425"/>
        <end position="500"/>
    </location>
</feature>
<dbReference type="InterPro" id="IPR036612">
    <property type="entry name" value="KH_dom_type_1_sf"/>
</dbReference>
<feature type="domain" description="K Homology" evidence="4">
    <location>
        <begin position="640"/>
        <end position="710"/>
    </location>
</feature>
<feature type="compositionally biased region" description="Basic and acidic residues" evidence="3">
    <location>
        <begin position="552"/>
        <end position="564"/>
    </location>
</feature>
<evidence type="ECO:0000259" key="4">
    <source>
        <dbReference type="SMART" id="SM00322"/>
    </source>
</evidence>
<evidence type="ECO:0000256" key="2">
    <source>
        <dbReference type="PROSITE-ProRule" id="PRU00117"/>
    </source>
</evidence>
<dbReference type="Gene3D" id="3.30.310.210">
    <property type="match status" value="1"/>
</dbReference>
<feature type="region of interest" description="Disordered" evidence="3">
    <location>
        <begin position="117"/>
        <end position="154"/>
    </location>
</feature>
<dbReference type="GO" id="GO:0003729">
    <property type="term" value="F:mRNA binding"/>
    <property type="evidence" value="ECO:0000318"/>
    <property type="project" value="GO_Central"/>
</dbReference>
<keyword evidence="1" id="KW-0677">Repeat</keyword>
<reference evidence="5 6" key="2">
    <citation type="journal article" date="2009" name="PLoS ONE">
        <title>An integrated genetic and cytogenetic map of the cucumber genome.</title>
        <authorList>
            <person name="Ren Y."/>
            <person name="Zhang Z."/>
            <person name="Liu J."/>
            <person name="Staub J.E."/>
            <person name="Han Y."/>
            <person name="Cheng Z."/>
            <person name="Li X."/>
            <person name="Lu J."/>
            <person name="Miao H."/>
            <person name="Kang H."/>
            <person name="Xie B."/>
            <person name="Gu X."/>
            <person name="Wang X."/>
            <person name="Du Y."/>
            <person name="Jin W."/>
            <person name="Huang S."/>
        </authorList>
    </citation>
    <scope>NUCLEOTIDE SEQUENCE [LARGE SCALE GENOMIC DNA]</scope>
    <source>
        <strain evidence="6">cv. 9930</strain>
    </source>
</reference>
<reference evidence="5 6" key="4">
    <citation type="journal article" date="2011" name="BMC Genomics">
        <title>RNA-Seq improves annotation of protein-coding genes in the cucumber genome.</title>
        <authorList>
            <person name="Li Z."/>
            <person name="Zhang Z."/>
            <person name="Yan P."/>
            <person name="Huang S."/>
            <person name="Fei Z."/>
            <person name="Lin K."/>
        </authorList>
    </citation>
    <scope>NUCLEOTIDE SEQUENCE [LARGE SCALE GENOMIC DNA]</scope>
    <source>
        <strain evidence="6">cv. 9930</strain>
    </source>
</reference>
<feature type="region of interest" description="Disordered" evidence="3">
    <location>
        <begin position="170"/>
        <end position="192"/>
    </location>
</feature>
<evidence type="ECO:0000256" key="3">
    <source>
        <dbReference type="SAM" id="MobiDB-lite"/>
    </source>
</evidence>
<dbReference type="CDD" id="cd22459">
    <property type="entry name" value="KH-I_PEPPER_rpt1_like"/>
    <property type="match status" value="1"/>
</dbReference>
<dbReference type="KEGG" id="csv:101215447"/>
<dbReference type="PROSITE" id="PS50084">
    <property type="entry name" value="KH_TYPE_1"/>
    <property type="match status" value="4"/>
</dbReference>
<dbReference type="EMBL" id="CM002928">
    <property type="protein sequence ID" value="KGN45417.1"/>
    <property type="molecule type" value="Genomic_DNA"/>
</dbReference>
<feature type="compositionally biased region" description="Pro residues" evidence="3">
    <location>
        <begin position="29"/>
        <end position="40"/>
    </location>
</feature>
<feature type="compositionally biased region" description="Basic and acidic residues" evidence="3">
    <location>
        <begin position="125"/>
        <end position="138"/>
    </location>
</feature>
<feature type="region of interest" description="Disordered" evidence="3">
    <location>
        <begin position="1"/>
        <end position="66"/>
    </location>
</feature>
<dbReference type="SMART" id="SM00322">
    <property type="entry name" value="KH"/>
    <property type="match status" value="4"/>
</dbReference>
<dbReference type="GO" id="GO:0005737">
    <property type="term" value="C:cytoplasm"/>
    <property type="evidence" value="ECO:0000318"/>
    <property type="project" value="GO_Central"/>
</dbReference>
<dbReference type="eggNOG" id="KOG2190">
    <property type="taxonomic scope" value="Eukaryota"/>
</dbReference>
<dbReference type="Proteomes" id="UP000029981">
    <property type="component" value="Chromosome 7"/>
</dbReference>
<dbReference type="Pfam" id="PF00013">
    <property type="entry name" value="KH_1"/>
    <property type="match status" value="4"/>
</dbReference>
<reference evidence="5 6" key="3">
    <citation type="journal article" date="2010" name="BMC Genomics">
        <title>Transcriptome sequencing and comparative analysis of cucumber flowers with different sex types.</title>
        <authorList>
            <person name="Guo S."/>
            <person name="Zheng Y."/>
            <person name="Joung J.G."/>
            <person name="Liu S."/>
            <person name="Zhang Z."/>
            <person name="Crasta O.R."/>
            <person name="Sobral B.W."/>
            <person name="Xu Y."/>
            <person name="Huang S."/>
            <person name="Fei Z."/>
        </authorList>
    </citation>
    <scope>NUCLEOTIDE SEQUENCE [LARGE SCALE GENOMIC DNA]</scope>
    <source>
        <strain evidence="6">cv. 9930</strain>
    </source>
</reference>
<keyword evidence="2" id="KW-0694">RNA-binding</keyword>
<evidence type="ECO:0000256" key="1">
    <source>
        <dbReference type="ARBA" id="ARBA00022737"/>
    </source>
</evidence>
<feature type="domain" description="K Homology" evidence="4">
    <location>
        <begin position="342"/>
        <end position="417"/>
    </location>
</feature>
<protein>
    <recommendedName>
        <fullName evidence="4">K Homology domain-containing protein</fullName>
    </recommendedName>
</protein>
<gene>
    <name evidence="5" type="ORF">Csa_7G447790</name>
</gene>
<dbReference type="OrthoDB" id="442947at2759"/>
<dbReference type="InterPro" id="IPR004088">
    <property type="entry name" value="KH_dom_type_1"/>
</dbReference>
<feature type="region of interest" description="Disordered" evidence="3">
    <location>
        <begin position="590"/>
        <end position="622"/>
    </location>
</feature>
<feature type="compositionally biased region" description="Polar residues" evidence="3">
    <location>
        <begin position="285"/>
        <end position="299"/>
    </location>
</feature>
<dbReference type="SUPFAM" id="SSF54791">
    <property type="entry name" value="Eukaryotic type KH-domain (KH-domain type I)"/>
    <property type="match status" value="4"/>
</dbReference>
<organism evidence="5 6">
    <name type="scientific">Cucumis sativus</name>
    <name type="common">Cucumber</name>
    <dbReference type="NCBI Taxonomy" id="3659"/>
    <lineage>
        <taxon>Eukaryota</taxon>
        <taxon>Viridiplantae</taxon>
        <taxon>Streptophyta</taxon>
        <taxon>Embryophyta</taxon>
        <taxon>Tracheophyta</taxon>
        <taxon>Spermatophyta</taxon>
        <taxon>Magnoliopsida</taxon>
        <taxon>eudicotyledons</taxon>
        <taxon>Gunneridae</taxon>
        <taxon>Pentapetalae</taxon>
        <taxon>rosids</taxon>
        <taxon>fabids</taxon>
        <taxon>Cucurbitales</taxon>
        <taxon>Cucurbitaceae</taxon>
        <taxon>Benincaseae</taxon>
        <taxon>Cucumis</taxon>
    </lineage>
</organism>
<dbReference type="STRING" id="3659.A0A0A0KAK5"/>
<dbReference type="Gene3D" id="3.30.1370.10">
    <property type="entry name" value="K Homology domain, type 1"/>
    <property type="match status" value="2"/>
</dbReference>
<dbReference type="Gramene" id="KGN45417">
    <property type="protein sequence ID" value="KGN45417"/>
    <property type="gene ID" value="Csa_7G447790"/>
</dbReference>
<proteinExistence type="predicted"/>
<feature type="region of interest" description="Disordered" evidence="3">
    <location>
        <begin position="271"/>
        <end position="335"/>
    </location>
</feature>
<feature type="domain" description="K Homology" evidence="4">
    <location>
        <begin position="197"/>
        <end position="272"/>
    </location>
</feature>
<feature type="region of interest" description="Disordered" evidence="3">
    <location>
        <begin position="534"/>
        <end position="578"/>
    </location>
</feature>
<dbReference type="CDD" id="cd22460">
    <property type="entry name" value="KH-I_PEPPER_rpt2_like"/>
    <property type="match status" value="2"/>
</dbReference>
<dbReference type="GO" id="GO:0005634">
    <property type="term" value="C:nucleus"/>
    <property type="evidence" value="ECO:0000318"/>
    <property type="project" value="GO_Central"/>
</dbReference>
<dbReference type="PANTHER" id="PTHR10288">
    <property type="entry name" value="KH DOMAIN CONTAINING RNA BINDING PROTEIN"/>
    <property type="match status" value="1"/>
</dbReference>
<dbReference type="OMA" id="VHHPKPG"/>
<sequence length="716" mass="77328">MDTNFSPKRPPDAISDPSLSAGRSVRPRQLPPPPPLPPPVSTTAPATLGLDTTTRDAPVLKPSSPSDTLFRLLCPASKVSSILRHLRDIPGARIHVDEPLPSCEECVLVILAGSPSKPAHTNPGNDREFREHDVHRNVSSDTVAGDSDERSQAQQALLRTFESIVRMNEDSGENQEIQKKNADSAPNDRISGGETDGLVVCRLLAPSHQVGRVLGRGGKTVEKIRQESMAHVKIFPKDQNPACASPQDELIQISGNFSAVMKALSSVSSCLQDSPRVDSSNSSSTKSLGPTSHASSMSVQDEEPSPRRRYGSHHNADYRSRSYSSIPGHENAGAGPRAAMEEDVVFRLLCQPDKVGSLIGKGGTVVRALQNETGASIKIVDTPDLDERLVVISARETLEQTYSPAQEAVIRAHCRIAEIGYEPGAAVVARLLVHGQQIGYLVGRGGHIINDMRRGTGTSIQIFPRDQIQNGGPMSDEVVQVIGNLPSVQDALFHITNRIRDTFFPMRPHVPNFNNHPPYLSPHPETPPPLFRPGSNAHSPGYYPSQAGGLRGTERPPYHSHPLDHQPAYPHNVSFGGGNNMDGVPYPHGMERPGPGSFERPSPRSWTSQVSSEIPKGPTDGFGMVSRNEPYGSGGPHFMGGTSMEMVIPQTLICHIYGENNNNIAHVQQISGAMLVVHDAKPGMFDGKVIMSGTPDQIRAAQRLVHAFILCGKTQS</sequence>
<name>A0A0A0KAK5_CUCSA</name>
<dbReference type="AlphaFoldDB" id="A0A0A0KAK5"/>
<dbReference type="InterPro" id="IPR004087">
    <property type="entry name" value="KH_dom"/>
</dbReference>